<proteinExistence type="inferred from homology"/>
<evidence type="ECO:0000256" key="1">
    <source>
        <dbReference type="ARBA" id="ARBA00004123"/>
    </source>
</evidence>
<reference evidence="7" key="1">
    <citation type="submission" date="2023-03" db="EMBL/GenBank/DDBJ databases">
        <authorList>
            <person name="Steffen K."/>
            <person name="Cardenas P."/>
        </authorList>
    </citation>
    <scope>NUCLEOTIDE SEQUENCE</scope>
</reference>
<evidence type="ECO:0000313" key="7">
    <source>
        <dbReference type="EMBL" id="CAI8028318.1"/>
    </source>
</evidence>
<dbReference type="GO" id="GO:0032021">
    <property type="term" value="C:NELF complex"/>
    <property type="evidence" value="ECO:0007669"/>
    <property type="project" value="TreeGrafter"/>
</dbReference>
<keyword evidence="5" id="KW-0804">Transcription</keyword>
<dbReference type="Proteomes" id="UP001174909">
    <property type="component" value="Unassembled WGS sequence"/>
</dbReference>
<dbReference type="PANTHER" id="PTHR12144">
    <property type="entry name" value="NEGATIVE ELONGATION FACTOR D"/>
    <property type="match status" value="1"/>
</dbReference>
<evidence type="ECO:0000256" key="4">
    <source>
        <dbReference type="ARBA" id="ARBA00023015"/>
    </source>
</evidence>
<comment type="caution">
    <text evidence="7">The sequence shown here is derived from an EMBL/GenBank/DDBJ whole genome shotgun (WGS) entry which is preliminary data.</text>
</comment>
<evidence type="ECO:0000313" key="8">
    <source>
        <dbReference type="Proteomes" id="UP001174909"/>
    </source>
</evidence>
<name>A0AA35SE42_GEOBA</name>
<dbReference type="GO" id="GO:0003723">
    <property type="term" value="F:RNA binding"/>
    <property type="evidence" value="ECO:0007669"/>
    <property type="project" value="TreeGrafter"/>
</dbReference>
<evidence type="ECO:0000256" key="2">
    <source>
        <dbReference type="ARBA" id="ARBA00005726"/>
    </source>
</evidence>
<keyword evidence="7" id="KW-0648">Protein biosynthesis</keyword>
<keyword evidence="8" id="KW-1185">Reference proteome</keyword>
<comment type="similarity">
    <text evidence="2">Belongs to the NELF-D family.</text>
</comment>
<comment type="subcellular location">
    <subcellularLocation>
        <location evidence="1">Nucleus</location>
    </subcellularLocation>
</comment>
<dbReference type="InterPro" id="IPR006942">
    <property type="entry name" value="TH1"/>
</dbReference>
<accession>A0AA35SE42</accession>
<dbReference type="Pfam" id="PF04858">
    <property type="entry name" value="TH1"/>
    <property type="match status" value="1"/>
</dbReference>
<dbReference type="GO" id="GO:0003746">
    <property type="term" value="F:translation elongation factor activity"/>
    <property type="evidence" value="ECO:0007669"/>
    <property type="project" value="UniProtKB-KW"/>
</dbReference>
<dbReference type="EMBL" id="CASHTH010002325">
    <property type="protein sequence ID" value="CAI8028318.1"/>
    <property type="molecule type" value="Genomic_DNA"/>
</dbReference>
<dbReference type="AlphaFoldDB" id="A0AA35SE42"/>
<evidence type="ECO:0000256" key="5">
    <source>
        <dbReference type="ARBA" id="ARBA00023163"/>
    </source>
</evidence>
<keyword evidence="4" id="KW-0805">Transcription regulation</keyword>
<gene>
    <name evidence="7" type="ORF">GBAR_LOCUS16165</name>
</gene>
<keyword evidence="6" id="KW-0539">Nucleus</keyword>
<organism evidence="7 8">
    <name type="scientific">Geodia barretti</name>
    <name type="common">Barrett's horny sponge</name>
    <dbReference type="NCBI Taxonomy" id="519541"/>
    <lineage>
        <taxon>Eukaryota</taxon>
        <taxon>Metazoa</taxon>
        <taxon>Porifera</taxon>
        <taxon>Demospongiae</taxon>
        <taxon>Heteroscleromorpha</taxon>
        <taxon>Tetractinellida</taxon>
        <taxon>Astrophorina</taxon>
        <taxon>Geodiidae</taxon>
        <taxon>Geodia</taxon>
    </lineage>
</organism>
<sequence>MAEAPDAEPYEYDPYADNPELRECVNALSARDAILEPGIAKTFEQFLDLGGKEKEGAHILAESYVGLPHVLNVMIEWLHVAGYRKREIQAMVEDHLKHLITQHFDPKKADLIFTEEGSVRVTVENGVATINYS</sequence>
<protein>
    <submittedName>
        <fullName evidence="7">Negative elongation factor D</fullName>
    </submittedName>
</protein>
<keyword evidence="3" id="KW-0678">Repressor</keyword>
<evidence type="ECO:0000256" key="3">
    <source>
        <dbReference type="ARBA" id="ARBA00022491"/>
    </source>
</evidence>
<dbReference type="GO" id="GO:0034244">
    <property type="term" value="P:negative regulation of transcription elongation by RNA polymerase II"/>
    <property type="evidence" value="ECO:0007669"/>
    <property type="project" value="TreeGrafter"/>
</dbReference>
<dbReference type="PANTHER" id="PTHR12144:SF0">
    <property type="entry name" value="NEGATIVE ELONGATION FACTOR C_D"/>
    <property type="match status" value="1"/>
</dbReference>
<evidence type="ECO:0000256" key="6">
    <source>
        <dbReference type="ARBA" id="ARBA00023242"/>
    </source>
</evidence>
<keyword evidence="7" id="KW-0251">Elongation factor</keyword>